<accession>W4PXV6</accession>
<dbReference type="STRING" id="1236970.JCM9140_439"/>
<dbReference type="RefSeq" id="WP_034741583.1">
    <property type="nucleotide sequence ID" value="NZ_BAUT01000002.1"/>
</dbReference>
<evidence type="ECO:0000313" key="3">
    <source>
        <dbReference type="Proteomes" id="UP000018890"/>
    </source>
</evidence>
<dbReference type="EMBL" id="BAUT01000002">
    <property type="protein sequence ID" value="GAE24505.1"/>
    <property type="molecule type" value="Genomic_DNA"/>
</dbReference>
<keyword evidence="3" id="KW-1185">Reference proteome</keyword>
<organism evidence="2 3">
    <name type="scientific">Halalkalibacter wakoensis JCM 9140</name>
    <dbReference type="NCBI Taxonomy" id="1236970"/>
    <lineage>
        <taxon>Bacteria</taxon>
        <taxon>Bacillati</taxon>
        <taxon>Bacillota</taxon>
        <taxon>Bacilli</taxon>
        <taxon>Bacillales</taxon>
        <taxon>Bacillaceae</taxon>
        <taxon>Halalkalibacter</taxon>
    </lineage>
</organism>
<dbReference type="OrthoDB" id="2926198at2"/>
<dbReference type="Proteomes" id="UP000018890">
    <property type="component" value="Unassembled WGS sequence"/>
</dbReference>
<keyword evidence="1" id="KW-0472">Membrane</keyword>
<evidence type="ECO:0008006" key="4">
    <source>
        <dbReference type="Google" id="ProtNLM"/>
    </source>
</evidence>
<feature type="transmembrane region" description="Helical" evidence="1">
    <location>
        <begin position="6"/>
        <end position="25"/>
    </location>
</feature>
<comment type="caution">
    <text evidence="2">The sequence shown here is derived from an EMBL/GenBank/DDBJ whole genome shotgun (WGS) entry which is preliminary data.</text>
</comment>
<keyword evidence="1" id="KW-0812">Transmembrane</keyword>
<name>W4PXV6_9BACI</name>
<evidence type="ECO:0000313" key="2">
    <source>
        <dbReference type="EMBL" id="GAE24505.1"/>
    </source>
</evidence>
<keyword evidence="1" id="KW-1133">Transmembrane helix</keyword>
<sequence length="77" mass="8867">MVTFVFIINVGLMLLLMAVFDSVIYERGFFQSLFDIYPFELGTRRTIVSSVAVLGFIIAVYIDYKDRKKSTNQQTSE</sequence>
<protein>
    <recommendedName>
        <fullName evidence="4">Integral membrane protein</fullName>
    </recommendedName>
</protein>
<feature type="transmembrane region" description="Helical" evidence="1">
    <location>
        <begin position="46"/>
        <end position="64"/>
    </location>
</feature>
<reference evidence="2" key="1">
    <citation type="journal article" date="2014" name="Genome Announc.">
        <title>Draft Genome Sequences of Three Alkaliphilic Bacillus Strains, Bacillus wakoensis JCM 9140T, Bacillus akibai JCM 9157T, and Bacillus hemicellulosilyticus JCM 9152T.</title>
        <authorList>
            <person name="Yuki M."/>
            <person name="Oshima K."/>
            <person name="Suda W."/>
            <person name="Oshida Y."/>
            <person name="Kitamura K."/>
            <person name="Iida T."/>
            <person name="Hattori M."/>
            <person name="Ohkuma M."/>
        </authorList>
    </citation>
    <scope>NUCLEOTIDE SEQUENCE [LARGE SCALE GENOMIC DNA]</scope>
    <source>
        <strain evidence="2">JCM 9140</strain>
    </source>
</reference>
<gene>
    <name evidence="2" type="ORF">JCM9140_439</name>
</gene>
<evidence type="ECO:0000256" key="1">
    <source>
        <dbReference type="SAM" id="Phobius"/>
    </source>
</evidence>
<dbReference type="AlphaFoldDB" id="W4PXV6"/>
<proteinExistence type="predicted"/>